<dbReference type="Proteomes" id="UP001165063">
    <property type="component" value="Unassembled WGS sequence"/>
</dbReference>
<name>A0A9W6YXS5_AMBMO</name>
<evidence type="ECO:0000313" key="6">
    <source>
        <dbReference type="Proteomes" id="UP001165063"/>
    </source>
</evidence>
<dbReference type="GO" id="GO:0003924">
    <property type="term" value="F:GTPase activity"/>
    <property type="evidence" value="ECO:0007669"/>
    <property type="project" value="InterPro"/>
</dbReference>
<dbReference type="SUPFAM" id="SSF52540">
    <property type="entry name" value="P-loop containing nucleoside triphosphate hydrolases"/>
    <property type="match status" value="1"/>
</dbReference>
<sequence length="407" mass="45365">MGFKDAGKTSFVDALSSYDFLMEASSDHYHNKTTVPTLHTKVSTVRLNDRIITSQPEPTAGPNNHNHGYNSIRTPSVRSGTIGRSNVSIRSTSLKRTKTRTLSGVSEHQPLLFSPDSHDFNSPPLDSAELNGSIRHTAYEQEPPLIKGRPNIVLKIYDLSGHHKNQHDWNDKVGNSDGKSNHNLIIYMIDLSDYLSLDESRDKLVELLKVNNNGPRVPFMILFNKNDLVDDKELRFIQDQTKLRHQQLQEQQAQCNSASTTDSNVLTATTPTNGGGPSNNAQGGYIHGHRHSHGGKLMVTRGRRNSQASITASQKKSKSNSRWLLTKSRYKLLLDYVGLTQLPQNLSLSQSSSQISERGSFMLEQDKPGESPEELFFDVSVFIVSLFSDYSEGSNSLEDVVDWIVAC</sequence>
<dbReference type="EMBL" id="BSXU01001572">
    <property type="protein sequence ID" value="GMG28889.1"/>
    <property type="molecule type" value="Genomic_DNA"/>
</dbReference>
<comment type="caution">
    <text evidence="5">The sequence shown here is derived from an EMBL/GenBank/DDBJ whole genome shotgun (WGS) entry which is preliminary data.</text>
</comment>
<evidence type="ECO:0000256" key="3">
    <source>
        <dbReference type="PIRSR" id="PIRSR606689-1"/>
    </source>
</evidence>
<accession>A0A9W6YXS5</accession>
<evidence type="ECO:0000256" key="2">
    <source>
        <dbReference type="ARBA" id="ARBA00023134"/>
    </source>
</evidence>
<dbReference type="InterPro" id="IPR027417">
    <property type="entry name" value="P-loop_NTPase"/>
</dbReference>
<gene>
    <name evidence="5" type="ORF">Amon01_000364200</name>
</gene>
<reference evidence="5" key="1">
    <citation type="submission" date="2023-04" db="EMBL/GenBank/DDBJ databases">
        <title>Ambrosiozyma monospora NBRC 1965.</title>
        <authorList>
            <person name="Ichikawa N."/>
            <person name="Sato H."/>
            <person name="Tonouchi N."/>
        </authorList>
    </citation>
    <scope>NUCLEOTIDE SEQUENCE</scope>
    <source>
        <strain evidence="5">NBRC 1965</strain>
    </source>
</reference>
<dbReference type="InterPro" id="IPR006689">
    <property type="entry name" value="Small_GTPase_ARF/SAR"/>
</dbReference>
<keyword evidence="6" id="KW-1185">Reference proteome</keyword>
<evidence type="ECO:0000313" key="5">
    <source>
        <dbReference type="EMBL" id="GMG28889.1"/>
    </source>
</evidence>
<dbReference type="AlphaFoldDB" id="A0A9W6YXS5"/>
<dbReference type="Gene3D" id="3.40.50.300">
    <property type="entry name" value="P-loop containing nucleotide triphosphate hydrolases"/>
    <property type="match status" value="1"/>
</dbReference>
<feature type="region of interest" description="Disordered" evidence="4">
    <location>
        <begin position="53"/>
        <end position="83"/>
    </location>
</feature>
<organism evidence="5 6">
    <name type="scientific">Ambrosiozyma monospora</name>
    <name type="common">Yeast</name>
    <name type="synonym">Endomycopsis monosporus</name>
    <dbReference type="NCBI Taxonomy" id="43982"/>
    <lineage>
        <taxon>Eukaryota</taxon>
        <taxon>Fungi</taxon>
        <taxon>Dikarya</taxon>
        <taxon>Ascomycota</taxon>
        <taxon>Saccharomycotina</taxon>
        <taxon>Pichiomycetes</taxon>
        <taxon>Pichiales</taxon>
        <taxon>Pichiaceae</taxon>
        <taxon>Ambrosiozyma</taxon>
    </lineage>
</organism>
<keyword evidence="2 3" id="KW-0342">GTP-binding</keyword>
<feature type="binding site" evidence="3">
    <location>
        <begin position="224"/>
        <end position="227"/>
    </location>
    <ligand>
        <name>GTP</name>
        <dbReference type="ChEBI" id="CHEBI:37565"/>
    </ligand>
</feature>
<evidence type="ECO:0000256" key="4">
    <source>
        <dbReference type="SAM" id="MobiDB-lite"/>
    </source>
</evidence>
<evidence type="ECO:0000256" key="1">
    <source>
        <dbReference type="ARBA" id="ARBA00022741"/>
    </source>
</evidence>
<proteinExistence type="predicted"/>
<protein>
    <submittedName>
        <fullName evidence="5">Unnamed protein product</fullName>
    </submittedName>
</protein>
<dbReference type="Pfam" id="PF00025">
    <property type="entry name" value="Arf"/>
    <property type="match status" value="1"/>
</dbReference>
<dbReference type="OrthoDB" id="2011769at2759"/>
<keyword evidence="1 3" id="KW-0547">Nucleotide-binding</keyword>
<dbReference type="GO" id="GO:0005525">
    <property type="term" value="F:GTP binding"/>
    <property type="evidence" value="ECO:0007669"/>
    <property type="project" value="UniProtKB-KW"/>
</dbReference>
<feature type="binding site" evidence="3">
    <location>
        <position position="161"/>
    </location>
    <ligand>
        <name>GTP</name>
        <dbReference type="ChEBI" id="CHEBI:37565"/>
    </ligand>
</feature>